<feature type="domain" description="CheW-like" evidence="1">
    <location>
        <begin position="7"/>
        <end position="142"/>
    </location>
</feature>
<gene>
    <name evidence="2" type="ORF">Q3C12_20610</name>
</gene>
<protein>
    <submittedName>
        <fullName evidence="2">Chemotaxis protein CheW</fullName>
    </submittedName>
</protein>
<keyword evidence="3" id="KW-1185">Reference proteome</keyword>
<evidence type="ECO:0000259" key="1">
    <source>
        <dbReference type="PROSITE" id="PS50851"/>
    </source>
</evidence>
<dbReference type="Gene3D" id="2.40.50.180">
    <property type="entry name" value="CheA-289, Domain 4"/>
    <property type="match status" value="1"/>
</dbReference>
<dbReference type="Proteomes" id="UP001168883">
    <property type="component" value="Unassembled WGS sequence"/>
</dbReference>
<dbReference type="RefSeq" id="WP_025846615.1">
    <property type="nucleotide sequence ID" value="NZ_JARLKN010000026.1"/>
</dbReference>
<evidence type="ECO:0000313" key="2">
    <source>
        <dbReference type="EMBL" id="MDO3679416.1"/>
    </source>
</evidence>
<dbReference type="PANTHER" id="PTHR22617">
    <property type="entry name" value="CHEMOTAXIS SENSOR HISTIDINE KINASE-RELATED"/>
    <property type="match status" value="1"/>
</dbReference>
<comment type="caution">
    <text evidence="2">The sequence shown here is derived from an EMBL/GenBank/DDBJ whole genome shotgun (WGS) entry which is preliminary data.</text>
</comment>
<sequence>MTTVTERGPFVEIGIGKERYAIHIHEIHEIIKMQEITPIPGGRPNLLGVINLRGKVTPVVSLRSRFGLPEAPFTKSSRIVVIRHEEMMVGLVVDQVFQVTAIEDIQPPPDRAGGAEHPCISGVGRAGAGLAGILKPERILFG</sequence>
<dbReference type="PROSITE" id="PS50851">
    <property type="entry name" value="CHEW"/>
    <property type="match status" value="1"/>
</dbReference>
<dbReference type="PANTHER" id="PTHR22617:SF43">
    <property type="entry name" value="PROTEIN PILI"/>
    <property type="match status" value="1"/>
</dbReference>
<reference evidence="2" key="1">
    <citation type="submission" date="2023-07" db="EMBL/GenBank/DDBJ databases">
        <authorList>
            <person name="Aktuganov G."/>
            <person name="Boyko T."/>
            <person name="Delegan Y."/>
            <person name="Galimzianova N."/>
            <person name="Gilvanova E."/>
            <person name="Korobov V."/>
            <person name="Kuzmina L."/>
            <person name="Melentiev A."/>
            <person name="Milman P."/>
            <person name="Ryabova A."/>
            <person name="Stupak E."/>
            <person name="Yasakov T."/>
            <person name="Zharikova N."/>
            <person name="Zhurenko E."/>
        </authorList>
    </citation>
    <scope>NUCLEOTIDE SEQUENCE</scope>
    <source>
        <strain evidence="2">IB-739</strain>
    </source>
</reference>
<dbReference type="SUPFAM" id="SSF50341">
    <property type="entry name" value="CheW-like"/>
    <property type="match status" value="1"/>
</dbReference>
<dbReference type="Gene3D" id="2.30.30.40">
    <property type="entry name" value="SH3 Domains"/>
    <property type="match status" value="1"/>
</dbReference>
<dbReference type="EMBL" id="JAUMKJ010000026">
    <property type="protein sequence ID" value="MDO3679416.1"/>
    <property type="molecule type" value="Genomic_DNA"/>
</dbReference>
<dbReference type="InterPro" id="IPR002545">
    <property type="entry name" value="CheW-lke_dom"/>
</dbReference>
<name>A0ABT8VEK5_9BACL</name>
<organism evidence="2 3">
    <name type="scientific">Paenibacillus ehimensis</name>
    <dbReference type="NCBI Taxonomy" id="79264"/>
    <lineage>
        <taxon>Bacteria</taxon>
        <taxon>Bacillati</taxon>
        <taxon>Bacillota</taxon>
        <taxon>Bacilli</taxon>
        <taxon>Bacillales</taxon>
        <taxon>Paenibacillaceae</taxon>
        <taxon>Paenibacillus</taxon>
    </lineage>
</organism>
<evidence type="ECO:0000313" key="3">
    <source>
        <dbReference type="Proteomes" id="UP001168883"/>
    </source>
</evidence>
<proteinExistence type="predicted"/>
<dbReference type="InterPro" id="IPR039315">
    <property type="entry name" value="CheW"/>
</dbReference>
<dbReference type="InterPro" id="IPR036061">
    <property type="entry name" value="CheW-like_dom_sf"/>
</dbReference>
<accession>A0ABT8VEK5</accession>
<dbReference type="SMART" id="SM00260">
    <property type="entry name" value="CheW"/>
    <property type="match status" value="1"/>
</dbReference>
<dbReference type="Pfam" id="PF01584">
    <property type="entry name" value="CheW"/>
    <property type="match status" value="1"/>
</dbReference>